<feature type="domain" description="TauD/TfdA-like" evidence="6">
    <location>
        <begin position="23"/>
        <end position="282"/>
    </location>
</feature>
<dbReference type="InterPro" id="IPR003819">
    <property type="entry name" value="TauD/TfdA-like"/>
</dbReference>
<dbReference type="EMBL" id="JACHOR010000003">
    <property type="protein sequence ID" value="MBB5746596.1"/>
    <property type="molecule type" value="Genomic_DNA"/>
</dbReference>
<evidence type="ECO:0000259" key="6">
    <source>
        <dbReference type="Pfam" id="PF02668"/>
    </source>
</evidence>
<evidence type="ECO:0000256" key="3">
    <source>
        <dbReference type="ARBA" id="ARBA00022964"/>
    </source>
</evidence>
<sequence>MTKPATAPFVADRPRLAYSHILVRPLTPAIGAEIEGVDLTTDLSDAVFAEVERAFAENLVLFFRNQPMTPDQHLAFGKRFGDLAIHPAAPSAPGHPELMIVAADEHSSRANGEAWHTDVSCDPEPPMGSILHIRTSPTVGGDTLFASMYAAWDALSDGMKARLAGLSAVHDGEHVYRGLYADQGVADRPKYPVSIHPIARVHPVTGRTALFVNSGFTTRIVGLAPDESDALLKYLFQHLQHPAFQCRFRWTPDAVAFWDNRCTQHHAVWDYWPARRFGHRVTVKGDRPV</sequence>
<keyword evidence="8" id="KW-1185">Reference proteome</keyword>
<dbReference type="GO" id="GO:0000908">
    <property type="term" value="F:taurine dioxygenase activity"/>
    <property type="evidence" value="ECO:0007669"/>
    <property type="project" value="UniProtKB-EC"/>
</dbReference>
<comment type="caution">
    <text evidence="7">The sequence shown here is derived from an EMBL/GenBank/DDBJ whole genome shotgun (WGS) entry which is preliminary data.</text>
</comment>
<keyword evidence="2" id="KW-0479">Metal-binding</keyword>
<accession>A0A7W9CJA7</accession>
<dbReference type="Pfam" id="PF02668">
    <property type="entry name" value="TauD"/>
    <property type="match status" value="1"/>
</dbReference>
<evidence type="ECO:0000256" key="5">
    <source>
        <dbReference type="ARBA" id="ARBA00023004"/>
    </source>
</evidence>
<name>A0A7W9CJA7_9CAUL</name>
<protein>
    <submittedName>
        <fullName evidence="7">Taurine dioxygenase</fullName>
        <ecNumber evidence="7">1.14.11.17</ecNumber>
    </submittedName>
</protein>
<dbReference type="SUPFAM" id="SSF51197">
    <property type="entry name" value="Clavaminate synthase-like"/>
    <property type="match status" value="1"/>
</dbReference>
<evidence type="ECO:0000256" key="2">
    <source>
        <dbReference type="ARBA" id="ARBA00022723"/>
    </source>
</evidence>
<dbReference type="Proteomes" id="UP000545037">
    <property type="component" value="Unassembled WGS sequence"/>
</dbReference>
<evidence type="ECO:0000256" key="4">
    <source>
        <dbReference type="ARBA" id="ARBA00023002"/>
    </source>
</evidence>
<keyword evidence="4 7" id="KW-0560">Oxidoreductase</keyword>
<gene>
    <name evidence="7" type="ORF">GGR13_002200</name>
</gene>
<dbReference type="EC" id="1.14.11.17" evidence="7"/>
<keyword evidence="5" id="KW-0408">Iron</keyword>
<comment type="similarity">
    <text evidence="1">Belongs to the TfdA dioxygenase family.</text>
</comment>
<reference evidence="7 8" key="1">
    <citation type="submission" date="2020-08" db="EMBL/GenBank/DDBJ databases">
        <title>Genomic Encyclopedia of Type Strains, Phase IV (KMG-IV): sequencing the most valuable type-strain genomes for metagenomic binning, comparative biology and taxonomic classification.</title>
        <authorList>
            <person name="Goeker M."/>
        </authorList>
    </citation>
    <scope>NUCLEOTIDE SEQUENCE [LARGE SCALE GENOMIC DNA]</scope>
    <source>
        <strain evidence="7 8">DSM 4737</strain>
    </source>
</reference>
<organism evidence="7 8">
    <name type="scientific">Brevundimonas variabilis</name>
    <dbReference type="NCBI Taxonomy" id="74312"/>
    <lineage>
        <taxon>Bacteria</taxon>
        <taxon>Pseudomonadati</taxon>
        <taxon>Pseudomonadota</taxon>
        <taxon>Alphaproteobacteria</taxon>
        <taxon>Caulobacterales</taxon>
        <taxon>Caulobacteraceae</taxon>
        <taxon>Brevundimonas</taxon>
    </lineage>
</organism>
<evidence type="ECO:0000313" key="8">
    <source>
        <dbReference type="Proteomes" id="UP000545037"/>
    </source>
</evidence>
<keyword evidence="3 7" id="KW-0223">Dioxygenase</keyword>
<proteinExistence type="inferred from homology"/>
<dbReference type="GO" id="GO:0046872">
    <property type="term" value="F:metal ion binding"/>
    <property type="evidence" value="ECO:0007669"/>
    <property type="project" value="UniProtKB-KW"/>
</dbReference>
<dbReference type="PANTHER" id="PTHR30468:SF1">
    <property type="entry name" value="ALPHA-KETOGLUTARATE-DEPENDENT SULFONATE DIOXYGENASE"/>
    <property type="match status" value="1"/>
</dbReference>
<dbReference type="GO" id="GO:0005737">
    <property type="term" value="C:cytoplasm"/>
    <property type="evidence" value="ECO:0007669"/>
    <property type="project" value="TreeGrafter"/>
</dbReference>
<evidence type="ECO:0000313" key="7">
    <source>
        <dbReference type="EMBL" id="MBB5746596.1"/>
    </source>
</evidence>
<dbReference type="FunFam" id="3.60.130.10:FF:000007">
    <property type="entry name" value="Alpha-ketoglutarate-dependent taurine dioxygenase"/>
    <property type="match status" value="1"/>
</dbReference>
<dbReference type="PANTHER" id="PTHR30468">
    <property type="entry name" value="ALPHA-KETOGLUTARATE-DEPENDENT SULFONATE DIOXYGENASE"/>
    <property type="match status" value="1"/>
</dbReference>
<dbReference type="Gene3D" id="3.60.130.10">
    <property type="entry name" value="Clavaminate synthase-like"/>
    <property type="match status" value="1"/>
</dbReference>
<dbReference type="InterPro" id="IPR051323">
    <property type="entry name" value="AtsK-like"/>
</dbReference>
<dbReference type="AlphaFoldDB" id="A0A7W9CJA7"/>
<evidence type="ECO:0000256" key="1">
    <source>
        <dbReference type="ARBA" id="ARBA00005896"/>
    </source>
</evidence>
<dbReference type="GO" id="GO:0006790">
    <property type="term" value="P:sulfur compound metabolic process"/>
    <property type="evidence" value="ECO:0007669"/>
    <property type="project" value="TreeGrafter"/>
</dbReference>
<dbReference type="RefSeq" id="WP_183213545.1">
    <property type="nucleotide sequence ID" value="NZ_JACHOR010000003.1"/>
</dbReference>
<dbReference type="InterPro" id="IPR042098">
    <property type="entry name" value="TauD-like_sf"/>
</dbReference>